<evidence type="ECO:0000256" key="2">
    <source>
        <dbReference type="ARBA" id="ARBA00023012"/>
    </source>
</evidence>
<dbReference type="GO" id="GO:0032993">
    <property type="term" value="C:protein-DNA complex"/>
    <property type="evidence" value="ECO:0007669"/>
    <property type="project" value="TreeGrafter"/>
</dbReference>
<accession>A0A1Z4LHJ0</accession>
<dbReference type="PANTHER" id="PTHR48111:SF1">
    <property type="entry name" value="TWO-COMPONENT RESPONSE REGULATOR ORR33"/>
    <property type="match status" value="1"/>
</dbReference>
<dbReference type="CDD" id="cd17574">
    <property type="entry name" value="REC_OmpR"/>
    <property type="match status" value="1"/>
</dbReference>
<dbReference type="GO" id="GO:0006355">
    <property type="term" value="P:regulation of DNA-templated transcription"/>
    <property type="evidence" value="ECO:0007669"/>
    <property type="project" value="InterPro"/>
</dbReference>
<dbReference type="Proteomes" id="UP000218418">
    <property type="component" value="Chromosome"/>
</dbReference>
<proteinExistence type="predicted"/>
<dbReference type="EMBL" id="AP018227">
    <property type="protein sequence ID" value="BAY80720.1"/>
    <property type="molecule type" value="Genomic_DNA"/>
</dbReference>
<dbReference type="FunFam" id="3.40.50.2300:FF:000001">
    <property type="entry name" value="DNA-binding response regulator PhoB"/>
    <property type="match status" value="1"/>
</dbReference>
<keyword evidence="3" id="KW-0805">Transcription regulation</keyword>
<keyword evidence="4 7" id="KW-0238">DNA-binding</keyword>
<evidence type="ECO:0000313" key="11">
    <source>
        <dbReference type="Proteomes" id="UP000218418"/>
    </source>
</evidence>
<evidence type="ECO:0000256" key="5">
    <source>
        <dbReference type="ARBA" id="ARBA00023163"/>
    </source>
</evidence>
<keyword evidence="2" id="KW-0902">Two-component regulatory system</keyword>
<evidence type="ECO:0000313" key="10">
    <source>
        <dbReference type="EMBL" id="BAY80720.1"/>
    </source>
</evidence>
<evidence type="ECO:0000259" key="8">
    <source>
        <dbReference type="PROSITE" id="PS50110"/>
    </source>
</evidence>
<dbReference type="FunFam" id="1.10.10.10:FF:000018">
    <property type="entry name" value="DNA-binding response regulator ResD"/>
    <property type="match status" value="1"/>
</dbReference>
<feature type="modified residue" description="4-aspartylphosphate" evidence="6">
    <location>
        <position position="112"/>
    </location>
</feature>
<evidence type="ECO:0000256" key="6">
    <source>
        <dbReference type="PROSITE-ProRule" id="PRU00169"/>
    </source>
</evidence>
<dbReference type="InterPro" id="IPR039420">
    <property type="entry name" value="WalR-like"/>
</dbReference>
<feature type="domain" description="OmpR/PhoB-type" evidence="9">
    <location>
        <begin position="187"/>
        <end position="286"/>
    </location>
</feature>
<dbReference type="PROSITE" id="PS51755">
    <property type="entry name" value="OMPR_PHOB"/>
    <property type="match status" value="1"/>
</dbReference>
<name>A0A1Z4LHJ0_9CYAN</name>
<dbReference type="InterPro" id="IPR001867">
    <property type="entry name" value="OmpR/PhoB-type_DNA-bd"/>
</dbReference>
<dbReference type="CDD" id="cd00383">
    <property type="entry name" value="trans_reg_C"/>
    <property type="match status" value="1"/>
</dbReference>
<dbReference type="SMART" id="SM00448">
    <property type="entry name" value="REC"/>
    <property type="match status" value="1"/>
</dbReference>
<dbReference type="GO" id="GO:0000156">
    <property type="term" value="F:phosphorelay response regulator activity"/>
    <property type="evidence" value="ECO:0007669"/>
    <property type="project" value="TreeGrafter"/>
</dbReference>
<gene>
    <name evidence="10" type="ORF">NIES267_01770</name>
</gene>
<keyword evidence="1 6" id="KW-0597">Phosphoprotein</keyword>
<evidence type="ECO:0000256" key="1">
    <source>
        <dbReference type="ARBA" id="ARBA00022553"/>
    </source>
</evidence>
<feature type="domain" description="Response regulatory" evidence="8">
    <location>
        <begin position="63"/>
        <end position="176"/>
    </location>
</feature>
<reference evidence="10 11" key="1">
    <citation type="submission" date="2017-06" db="EMBL/GenBank/DDBJ databases">
        <title>Genome sequencing of cyanobaciteial culture collection at National Institute for Environmental Studies (NIES).</title>
        <authorList>
            <person name="Hirose Y."/>
            <person name="Shimura Y."/>
            <person name="Fujisawa T."/>
            <person name="Nakamura Y."/>
            <person name="Kawachi M."/>
        </authorList>
    </citation>
    <scope>NUCLEOTIDE SEQUENCE [LARGE SCALE GENOMIC DNA]</scope>
    <source>
        <strain evidence="10 11">NIES-267</strain>
    </source>
</reference>
<protein>
    <submittedName>
        <fullName evidence="10">Two component transcriptional regulator</fullName>
    </submittedName>
</protein>
<dbReference type="PANTHER" id="PTHR48111">
    <property type="entry name" value="REGULATOR OF RPOS"/>
    <property type="match status" value="1"/>
</dbReference>
<dbReference type="AlphaFoldDB" id="A0A1Z4LHJ0"/>
<dbReference type="InterPro" id="IPR036388">
    <property type="entry name" value="WH-like_DNA-bd_sf"/>
</dbReference>
<dbReference type="PROSITE" id="PS50110">
    <property type="entry name" value="RESPONSE_REGULATORY"/>
    <property type="match status" value="1"/>
</dbReference>
<dbReference type="Pfam" id="PF00072">
    <property type="entry name" value="Response_reg"/>
    <property type="match status" value="1"/>
</dbReference>
<evidence type="ECO:0000256" key="3">
    <source>
        <dbReference type="ARBA" id="ARBA00023015"/>
    </source>
</evidence>
<dbReference type="Gene3D" id="6.10.250.690">
    <property type="match status" value="1"/>
</dbReference>
<feature type="DNA-binding region" description="OmpR/PhoB-type" evidence="7">
    <location>
        <begin position="187"/>
        <end position="286"/>
    </location>
</feature>
<evidence type="ECO:0000259" key="9">
    <source>
        <dbReference type="PROSITE" id="PS51755"/>
    </source>
</evidence>
<organism evidence="10 11">
    <name type="scientific">Calothrix parasitica NIES-267</name>
    <dbReference type="NCBI Taxonomy" id="1973488"/>
    <lineage>
        <taxon>Bacteria</taxon>
        <taxon>Bacillati</taxon>
        <taxon>Cyanobacteriota</taxon>
        <taxon>Cyanophyceae</taxon>
        <taxon>Nostocales</taxon>
        <taxon>Calotrichaceae</taxon>
        <taxon>Calothrix</taxon>
    </lineage>
</organism>
<dbReference type="GO" id="GO:0005829">
    <property type="term" value="C:cytosol"/>
    <property type="evidence" value="ECO:0007669"/>
    <property type="project" value="TreeGrafter"/>
</dbReference>
<keyword evidence="11" id="KW-1185">Reference proteome</keyword>
<evidence type="ECO:0000256" key="4">
    <source>
        <dbReference type="ARBA" id="ARBA00023125"/>
    </source>
</evidence>
<dbReference type="Gene3D" id="3.40.50.2300">
    <property type="match status" value="1"/>
</dbReference>
<dbReference type="Pfam" id="PF00486">
    <property type="entry name" value="Trans_reg_C"/>
    <property type="match status" value="1"/>
</dbReference>
<evidence type="ECO:0000256" key="7">
    <source>
        <dbReference type="PROSITE-ProRule" id="PRU01091"/>
    </source>
</evidence>
<dbReference type="InterPro" id="IPR011006">
    <property type="entry name" value="CheY-like_superfamily"/>
</dbReference>
<sequence length="296" mass="33437">MFSSYCESLGVTKRMPGGKAINESFSIVDYFCPNADVRVLKTQSACKSYEFFCKVMVMAPTAKILVVDDDPAVRNLIQRFLMKQSYQVEAAEDGKTALALFEQFNPDLVILDVNLPDVIGFNLCQEMQSRNGVFVLMLTSRADEADKIRGFSKGADDYLTKPFGLGELEVRVAAILRRQRVVTTAEQKRLVFEKLMIDPVRREVSLNNLPVPLTALEFDLLHFLASHPGRVWRRAELIQEVWDYEYVGDQRVVDVHIGQIRKKIEADAAQPALIQTVRGVGYKFECPAPAQQPEKV</sequence>
<dbReference type="GO" id="GO:0000976">
    <property type="term" value="F:transcription cis-regulatory region binding"/>
    <property type="evidence" value="ECO:0007669"/>
    <property type="project" value="TreeGrafter"/>
</dbReference>
<dbReference type="SMART" id="SM00862">
    <property type="entry name" value="Trans_reg_C"/>
    <property type="match status" value="1"/>
</dbReference>
<dbReference type="Gene3D" id="1.10.10.10">
    <property type="entry name" value="Winged helix-like DNA-binding domain superfamily/Winged helix DNA-binding domain"/>
    <property type="match status" value="1"/>
</dbReference>
<dbReference type="SUPFAM" id="SSF52172">
    <property type="entry name" value="CheY-like"/>
    <property type="match status" value="1"/>
</dbReference>
<dbReference type="InterPro" id="IPR001789">
    <property type="entry name" value="Sig_transdc_resp-reg_receiver"/>
</dbReference>
<keyword evidence="5" id="KW-0804">Transcription</keyword>